<evidence type="ECO:0000313" key="6">
    <source>
        <dbReference type="Proteomes" id="UP000320876"/>
    </source>
</evidence>
<evidence type="ECO:0000259" key="4">
    <source>
        <dbReference type="PROSITE" id="PS50887"/>
    </source>
</evidence>
<dbReference type="SMART" id="SM00052">
    <property type="entry name" value="EAL"/>
    <property type="match status" value="1"/>
</dbReference>
<evidence type="ECO:0000313" key="5">
    <source>
        <dbReference type="EMBL" id="TQJ05570.1"/>
    </source>
</evidence>
<dbReference type="InterPro" id="IPR013767">
    <property type="entry name" value="PAS_fold"/>
</dbReference>
<feature type="domain" description="PAC" evidence="2">
    <location>
        <begin position="237"/>
        <end position="290"/>
    </location>
</feature>
<keyword evidence="6" id="KW-1185">Reference proteome</keyword>
<organism evidence="5 6">
    <name type="scientific">Amycolatopsis cihanbeyliensis</name>
    <dbReference type="NCBI Taxonomy" id="1128664"/>
    <lineage>
        <taxon>Bacteria</taxon>
        <taxon>Bacillati</taxon>
        <taxon>Actinomycetota</taxon>
        <taxon>Actinomycetes</taxon>
        <taxon>Pseudonocardiales</taxon>
        <taxon>Pseudonocardiaceae</taxon>
        <taxon>Amycolatopsis</taxon>
    </lineage>
</organism>
<dbReference type="InterPro" id="IPR035919">
    <property type="entry name" value="EAL_sf"/>
</dbReference>
<dbReference type="NCBIfam" id="TIGR00229">
    <property type="entry name" value="sensory_box"/>
    <property type="match status" value="1"/>
</dbReference>
<gene>
    <name evidence="5" type="ORF">FB471_5407</name>
</gene>
<dbReference type="OrthoDB" id="23692at2"/>
<dbReference type="NCBIfam" id="TIGR00254">
    <property type="entry name" value="GGDEF"/>
    <property type="match status" value="1"/>
</dbReference>
<dbReference type="Gene3D" id="3.20.20.450">
    <property type="entry name" value="EAL domain"/>
    <property type="match status" value="1"/>
</dbReference>
<dbReference type="Pfam" id="PF00563">
    <property type="entry name" value="EAL"/>
    <property type="match status" value="1"/>
</dbReference>
<dbReference type="Gene3D" id="3.30.450.20">
    <property type="entry name" value="PAS domain"/>
    <property type="match status" value="1"/>
</dbReference>
<dbReference type="Proteomes" id="UP000320876">
    <property type="component" value="Unassembled WGS sequence"/>
</dbReference>
<dbReference type="SMART" id="SM00091">
    <property type="entry name" value="PAS"/>
    <property type="match status" value="1"/>
</dbReference>
<evidence type="ECO:0000259" key="3">
    <source>
        <dbReference type="PROSITE" id="PS50883"/>
    </source>
</evidence>
<sequence>MSLPDDDPRPLARHSTAREEARWRLKLARKWAYRLSMTVYLPISHEHLEEELLRLVDTLSEAASSEPFGTEAAAEAGARLVDLHATGRSSLQCTMEILGKGLLARRPPRQPERIERVLALLSALASGYSERLRMSVFDQQESVNGALIDTLQEAGRNLRASEAQFDELFARSASGVAITDLDGNLARTNGSFQKILDRGAEDLSGLTVFDLVAPDEAESLRDVWRDLLRSRPRQASHTQQWRRFTRGDGETVLAKLSVALLRDGADQPDRYVAVIEDDTELTLLQRRLSHQSLHDMLTGLPNRQFFTSRLEQMLRQADPAAGVTLYHLDLDGFSLIADGLGRAAGDHLLCVVAERLEQVVRAERAMVARFGGDEFAIVIENGPETRDMLGTVHAINEVLAEPVYLAEYGVAIPASIGVVDRPPPDIAPDELLRAADLTLRRARRKGRGQWELFDASEDARDRTRFGLAAQMPGAWENGEISVAYRPVFGTAEGRTVGVEAVLRWAHDGIGVLDHDRCVALADETGLTVPLGAWLLRSACARIAGYGQLPLSVVLTPNQAGDPDLVGTVLRALEQADMLAHRLRLVFPLPELVAGHGEVLDNVRVLTDLGVCVVLGDFAGGLADLAGLEDVPVCAVRFSQRLVRQLSRPAGRFAIREELAGLVRLMHAADVRVVVDGIETDEQARWWREIGADRALGGYFAPGEPATDLDSLLR</sequence>
<dbReference type="Pfam" id="PF00989">
    <property type="entry name" value="PAS"/>
    <property type="match status" value="1"/>
</dbReference>
<dbReference type="PANTHER" id="PTHR44757:SF2">
    <property type="entry name" value="BIOFILM ARCHITECTURE MAINTENANCE PROTEIN MBAA"/>
    <property type="match status" value="1"/>
</dbReference>
<reference evidence="5 6" key="1">
    <citation type="submission" date="2019-06" db="EMBL/GenBank/DDBJ databases">
        <title>Sequencing the genomes of 1000 actinobacteria strains.</title>
        <authorList>
            <person name="Klenk H.-P."/>
        </authorList>
    </citation>
    <scope>NUCLEOTIDE SEQUENCE [LARGE SCALE GENOMIC DNA]</scope>
    <source>
        <strain evidence="5 6">DSM 45679</strain>
    </source>
</reference>
<dbReference type="InterPro" id="IPR000014">
    <property type="entry name" value="PAS"/>
</dbReference>
<evidence type="ECO:0000259" key="1">
    <source>
        <dbReference type="PROSITE" id="PS50112"/>
    </source>
</evidence>
<dbReference type="SUPFAM" id="SSF141868">
    <property type="entry name" value="EAL domain-like"/>
    <property type="match status" value="1"/>
</dbReference>
<dbReference type="GO" id="GO:0006355">
    <property type="term" value="P:regulation of DNA-templated transcription"/>
    <property type="evidence" value="ECO:0007669"/>
    <property type="project" value="InterPro"/>
</dbReference>
<dbReference type="Gene3D" id="3.30.70.270">
    <property type="match status" value="1"/>
</dbReference>
<dbReference type="InterPro" id="IPR000700">
    <property type="entry name" value="PAS-assoc_C"/>
</dbReference>
<dbReference type="Pfam" id="PF00990">
    <property type="entry name" value="GGDEF"/>
    <property type="match status" value="1"/>
</dbReference>
<dbReference type="InterPro" id="IPR043128">
    <property type="entry name" value="Rev_trsase/Diguanyl_cyclase"/>
</dbReference>
<evidence type="ECO:0000259" key="2">
    <source>
        <dbReference type="PROSITE" id="PS50113"/>
    </source>
</evidence>
<dbReference type="RefSeq" id="WP_142001076.1">
    <property type="nucleotide sequence ID" value="NZ_VFML01000001.1"/>
</dbReference>
<dbReference type="CDD" id="cd01949">
    <property type="entry name" value="GGDEF"/>
    <property type="match status" value="1"/>
</dbReference>
<dbReference type="InterPro" id="IPR052155">
    <property type="entry name" value="Biofilm_reg_signaling"/>
</dbReference>
<dbReference type="InterPro" id="IPR001633">
    <property type="entry name" value="EAL_dom"/>
</dbReference>
<dbReference type="InterPro" id="IPR035965">
    <property type="entry name" value="PAS-like_dom_sf"/>
</dbReference>
<dbReference type="SMART" id="SM00267">
    <property type="entry name" value="GGDEF"/>
    <property type="match status" value="1"/>
</dbReference>
<dbReference type="SUPFAM" id="SSF55785">
    <property type="entry name" value="PYP-like sensor domain (PAS domain)"/>
    <property type="match status" value="1"/>
</dbReference>
<feature type="domain" description="PAS" evidence="1">
    <location>
        <begin position="161"/>
        <end position="231"/>
    </location>
</feature>
<dbReference type="PROSITE" id="PS50883">
    <property type="entry name" value="EAL"/>
    <property type="match status" value="1"/>
</dbReference>
<dbReference type="PROSITE" id="PS50887">
    <property type="entry name" value="GGDEF"/>
    <property type="match status" value="1"/>
</dbReference>
<dbReference type="SUPFAM" id="SSF55073">
    <property type="entry name" value="Nucleotide cyclase"/>
    <property type="match status" value="1"/>
</dbReference>
<dbReference type="CDD" id="cd00130">
    <property type="entry name" value="PAS"/>
    <property type="match status" value="1"/>
</dbReference>
<dbReference type="InterPro" id="IPR029787">
    <property type="entry name" value="Nucleotide_cyclase"/>
</dbReference>
<protein>
    <submittedName>
        <fullName evidence="5">PAS domain S-box-containing protein/diguanylate cyclase (GGDEF)-like protein</fullName>
    </submittedName>
</protein>
<dbReference type="PROSITE" id="PS50113">
    <property type="entry name" value="PAC"/>
    <property type="match status" value="1"/>
</dbReference>
<feature type="domain" description="EAL" evidence="3">
    <location>
        <begin position="464"/>
        <end position="713"/>
    </location>
</feature>
<accession>A0A542DR64</accession>
<dbReference type="PANTHER" id="PTHR44757">
    <property type="entry name" value="DIGUANYLATE CYCLASE DGCP"/>
    <property type="match status" value="1"/>
</dbReference>
<proteinExistence type="predicted"/>
<feature type="domain" description="GGDEF" evidence="4">
    <location>
        <begin position="321"/>
        <end position="455"/>
    </location>
</feature>
<name>A0A542DR64_AMYCI</name>
<dbReference type="InterPro" id="IPR000160">
    <property type="entry name" value="GGDEF_dom"/>
</dbReference>
<dbReference type="CDD" id="cd01948">
    <property type="entry name" value="EAL"/>
    <property type="match status" value="1"/>
</dbReference>
<dbReference type="EMBL" id="VFML01000001">
    <property type="protein sequence ID" value="TQJ05570.1"/>
    <property type="molecule type" value="Genomic_DNA"/>
</dbReference>
<dbReference type="PROSITE" id="PS50112">
    <property type="entry name" value="PAS"/>
    <property type="match status" value="1"/>
</dbReference>
<comment type="caution">
    <text evidence="5">The sequence shown here is derived from an EMBL/GenBank/DDBJ whole genome shotgun (WGS) entry which is preliminary data.</text>
</comment>
<dbReference type="AlphaFoldDB" id="A0A542DR64"/>